<comment type="similarity">
    <text evidence="2">Belongs to the ribonucleoside diphosphate reductase small chain family.</text>
</comment>
<keyword evidence="5" id="KW-1185">Reference proteome</keyword>
<accession>A0A315Z5N6</accession>
<dbReference type="AlphaFoldDB" id="A0A315Z5N6"/>
<evidence type="ECO:0000313" key="4">
    <source>
        <dbReference type="EMBL" id="PWJ39213.1"/>
    </source>
</evidence>
<reference evidence="4 5" key="1">
    <citation type="submission" date="2018-03" db="EMBL/GenBank/DDBJ databases">
        <title>Genomic Encyclopedia of Archaeal and Bacterial Type Strains, Phase II (KMG-II): from individual species to whole genera.</title>
        <authorList>
            <person name="Goeker M."/>
        </authorList>
    </citation>
    <scope>NUCLEOTIDE SEQUENCE [LARGE SCALE GENOMIC DNA]</scope>
    <source>
        <strain evidence="4 5">DSM 28229</strain>
    </source>
</reference>
<dbReference type="GO" id="GO:0004748">
    <property type="term" value="F:ribonucleoside-diphosphate reductase activity, thioredoxin disulfide as acceptor"/>
    <property type="evidence" value="ECO:0007669"/>
    <property type="project" value="UniProtKB-EC"/>
</dbReference>
<dbReference type="EMBL" id="QGDO01000006">
    <property type="protein sequence ID" value="PWJ39213.1"/>
    <property type="molecule type" value="Genomic_DNA"/>
</dbReference>
<dbReference type="CDD" id="cd01049">
    <property type="entry name" value="RNRR2"/>
    <property type="match status" value="1"/>
</dbReference>
<dbReference type="InterPro" id="IPR033909">
    <property type="entry name" value="RNR_small"/>
</dbReference>
<dbReference type="Pfam" id="PF00268">
    <property type="entry name" value="Ribonuc_red_sm"/>
    <property type="match status" value="1"/>
</dbReference>
<evidence type="ECO:0000256" key="3">
    <source>
        <dbReference type="ARBA" id="ARBA00012274"/>
    </source>
</evidence>
<evidence type="ECO:0000256" key="1">
    <source>
        <dbReference type="ARBA" id="ARBA00001962"/>
    </source>
</evidence>
<evidence type="ECO:0000256" key="2">
    <source>
        <dbReference type="ARBA" id="ARBA00009303"/>
    </source>
</evidence>
<dbReference type="EC" id="1.17.4.1" evidence="3"/>
<dbReference type="InterPro" id="IPR012348">
    <property type="entry name" value="RNR-like"/>
</dbReference>
<dbReference type="PANTHER" id="PTHR23409:SF18">
    <property type="entry name" value="RIBONUCLEOSIDE-DIPHOSPHATE REDUCTASE SUBUNIT M2"/>
    <property type="match status" value="1"/>
</dbReference>
<evidence type="ECO:0000313" key="5">
    <source>
        <dbReference type="Proteomes" id="UP000245535"/>
    </source>
</evidence>
<dbReference type="Proteomes" id="UP000245535">
    <property type="component" value="Unassembled WGS sequence"/>
</dbReference>
<dbReference type="GO" id="GO:0009263">
    <property type="term" value="P:deoxyribonucleotide biosynthetic process"/>
    <property type="evidence" value="ECO:0007669"/>
    <property type="project" value="InterPro"/>
</dbReference>
<comment type="caution">
    <text evidence="4">The sequence shown here is derived from an EMBL/GenBank/DDBJ whole genome shotgun (WGS) entry which is preliminary data.</text>
</comment>
<dbReference type="RefSeq" id="WP_109621037.1">
    <property type="nucleotide sequence ID" value="NZ_QGDO01000006.1"/>
</dbReference>
<dbReference type="PANTHER" id="PTHR23409">
    <property type="entry name" value="RIBONUCLEOSIDE-DIPHOSPHATE REDUCTASE SMALL CHAIN"/>
    <property type="match status" value="1"/>
</dbReference>
<organism evidence="4 5">
    <name type="scientific">Sediminitomix flava</name>
    <dbReference type="NCBI Taxonomy" id="379075"/>
    <lineage>
        <taxon>Bacteria</taxon>
        <taxon>Pseudomonadati</taxon>
        <taxon>Bacteroidota</taxon>
        <taxon>Cytophagia</taxon>
        <taxon>Cytophagales</taxon>
        <taxon>Flammeovirgaceae</taxon>
        <taxon>Sediminitomix</taxon>
    </lineage>
</organism>
<dbReference type="Gene3D" id="1.10.620.20">
    <property type="entry name" value="Ribonucleotide Reductase, subunit A"/>
    <property type="match status" value="1"/>
</dbReference>
<sequence>MNIFEKRTAYKPFEYPEILQFTEAINQTYWVHTEVNFDADVQEFNTVLNDKERSAITNALKAIAQVEVAVKTYWGNLYNHLPKPEFNGLGSTFAECEFRHSEAYSRLLDVIGVTDFEEFIQDPAISDRLSKLGEYISLGKAYTPREFAISMATFALLVENVSLFSQFAIVLSFTRFQGIMKNVANQIAWTSKDENVHAKAGIYIFNKVVEENPEIFDEDLKATIREVAHLSMETETRILDKIFEKGELDSIPKNRLVEFMKQRVNESFEEINLPALFEVDSEEVKQMRWFEEEVFGNSQDDFFAKRVVDYSKHDTAFSEDDLF</sequence>
<name>A0A315Z5N6_SEDFL</name>
<gene>
    <name evidence="4" type="ORF">BC781_106114</name>
</gene>
<proteinExistence type="inferred from homology"/>
<protein>
    <recommendedName>
        <fullName evidence="3">ribonucleoside-diphosphate reductase</fullName>
        <ecNumber evidence="3">1.17.4.1</ecNumber>
    </recommendedName>
</protein>
<dbReference type="OrthoDB" id="1012518at2"/>
<comment type="cofactor">
    <cofactor evidence="1">
        <name>Fe cation</name>
        <dbReference type="ChEBI" id="CHEBI:24875"/>
    </cofactor>
</comment>
<dbReference type="InterPro" id="IPR009078">
    <property type="entry name" value="Ferritin-like_SF"/>
</dbReference>
<dbReference type="UniPathway" id="UPA00326"/>
<dbReference type="SUPFAM" id="SSF47240">
    <property type="entry name" value="Ferritin-like"/>
    <property type="match status" value="1"/>
</dbReference>
<dbReference type="InterPro" id="IPR000358">
    <property type="entry name" value="RNR_small_fam"/>
</dbReference>